<dbReference type="AlphaFoldDB" id="A0A1Y0DDB2"/>
<dbReference type="CDD" id="cd00637">
    <property type="entry name" value="7tm_classA_rhodopsin-like"/>
    <property type="match status" value="1"/>
</dbReference>
<feature type="transmembrane region" description="Helical" evidence="10">
    <location>
        <begin position="345"/>
        <end position="367"/>
    </location>
</feature>
<feature type="transmembrane region" description="Helical" evidence="10">
    <location>
        <begin position="263"/>
        <end position="285"/>
    </location>
</feature>
<evidence type="ECO:0000256" key="4">
    <source>
        <dbReference type="ARBA" id="ARBA00022989"/>
    </source>
</evidence>
<dbReference type="InterPro" id="IPR017452">
    <property type="entry name" value="GPCR_Rhodpsn_7TM"/>
</dbReference>
<dbReference type="Pfam" id="PF00001">
    <property type="entry name" value="7tm_1"/>
    <property type="match status" value="1"/>
</dbReference>
<evidence type="ECO:0000256" key="11">
    <source>
        <dbReference type="SAM" id="SignalP"/>
    </source>
</evidence>
<feature type="signal peptide" evidence="11">
    <location>
        <begin position="1"/>
        <end position="20"/>
    </location>
</feature>
<reference evidence="13" key="1">
    <citation type="journal article" date="2016" name="J. Exp. Zool. B Mol. Dev. Evol.">
        <title>Histamine Stimulates Ciliary Beat Frequency via the H2 Receptor in the Protochordate Botryllus schlosseri.</title>
        <authorList>
            <person name="Cima F."/>
            <person name="Franchi N."/>
        </authorList>
    </citation>
    <scope>NUCLEOTIDE SEQUENCE</scope>
</reference>
<keyword evidence="2" id="KW-1003">Cell membrane</keyword>
<feature type="compositionally biased region" description="Polar residues" evidence="9">
    <location>
        <begin position="124"/>
        <end position="143"/>
    </location>
</feature>
<keyword evidence="6 10" id="KW-0472">Membrane</keyword>
<organism evidence="13">
    <name type="scientific">Botryllus schlosseri</name>
    <name type="common">Golden star tunicate</name>
    <name type="synonym">Alcyonium schlosseri</name>
    <dbReference type="NCBI Taxonomy" id="30301"/>
    <lineage>
        <taxon>Eukaryota</taxon>
        <taxon>Metazoa</taxon>
        <taxon>Chordata</taxon>
        <taxon>Tunicata</taxon>
        <taxon>Ascidiacea</taxon>
        <taxon>Stolidobranchia</taxon>
        <taxon>Styelidae</taxon>
        <taxon>Botryllus</taxon>
    </lineage>
</organism>
<feature type="domain" description="G-protein coupled receptors family 1 profile" evidence="12">
    <location>
        <begin position="243"/>
        <end position="546"/>
    </location>
</feature>
<dbReference type="PRINTS" id="PR00237">
    <property type="entry name" value="GPCRRHODOPSN"/>
</dbReference>
<evidence type="ECO:0000256" key="9">
    <source>
        <dbReference type="SAM" id="MobiDB-lite"/>
    </source>
</evidence>
<keyword evidence="8" id="KW-0807">Transducer</keyword>
<keyword evidence="7 13" id="KW-0675">Receptor</keyword>
<keyword evidence="4 10" id="KW-1133">Transmembrane helix</keyword>
<dbReference type="GO" id="GO:0005886">
    <property type="term" value="C:plasma membrane"/>
    <property type="evidence" value="ECO:0007669"/>
    <property type="project" value="UniProtKB-SubCell"/>
</dbReference>
<evidence type="ECO:0000256" key="7">
    <source>
        <dbReference type="ARBA" id="ARBA00023170"/>
    </source>
</evidence>
<evidence type="ECO:0000259" key="12">
    <source>
        <dbReference type="PROSITE" id="PS50262"/>
    </source>
</evidence>
<evidence type="ECO:0000256" key="1">
    <source>
        <dbReference type="ARBA" id="ARBA00004651"/>
    </source>
</evidence>
<comment type="subcellular location">
    <subcellularLocation>
        <location evidence="1">Cell membrane</location>
        <topology evidence="1">Multi-pass membrane protein</topology>
    </subcellularLocation>
</comment>
<accession>A0A1Y0DDB2</accession>
<evidence type="ECO:0000256" key="5">
    <source>
        <dbReference type="ARBA" id="ARBA00023040"/>
    </source>
</evidence>
<dbReference type="InterPro" id="IPR050569">
    <property type="entry name" value="TAAR"/>
</dbReference>
<dbReference type="SMART" id="SM01381">
    <property type="entry name" value="7TM_GPCR_Srsx"/>
    <property type="match status" value="1"/>
</dbReference>
<evidence type="ECO:0000256" key="8">
    <source>
        <dbReference type="ARBA" id="ARBA00023224"/>
    </source>
</evidence>
<feature type="transmembrane region" description="Helical" evidence="10">
    <location>
        <begin position="430"/>
        <end position="454"/>
    </location>
</feature>
<dbReference type="PROSITE" id="PS50262">
    <property type="entry name" value="G_PROTEIN_RECEP_F1_2"/>
    <property type="match status" value="1"/>
</dbReference>
<keyword evidence="11" id="KW-0732">Signal</keyword>
<evidence type="ECO:0000313" key="13">
    <source>
        <dbReference type="EMBL" id="ART85726.1"/>
    </source>
</evidence>
<dbReference type="GO" id="GO:0004930">
    <property type="term" value="F:G protein-coupled receptor activity"/>
    <property type="evidence" value="ECO:0007669"/>
    <property type="project" value="UniProtKB-KW"/>
</dbReference>
<protein>
    <submittedName>
        <fullName evidence="13">Histamine receptor h2</fullName>
    </submittedName>
</protein>
<name>A0A1Y0DDB2_BOTSH</name>
<feature type="transmembrane region" description="Helical" evidence="10">
    <location>
        <begin position="481"/>
        <end position="506"/>
    </location>
</feature>
<evidence type="ECO:0000256" key="10">
    <source>
        <dbReference type="SAM" id="Phobius"/>
    </source>
</evidence>
<feature type="transmembrane region" description="Helical" evidence="10">
    <location>
        <begin position="387"/>
        <end position="410"/>
    </location>
</feature>
<dbReference type="PANTHER" id="PTHR24249">
    <property type="entry name" value="HISTAMINE RECEPTOR-RELATED G-PROTEIN COUPLED RECEPTOR"/>
    <property type="match status" value="1"/>
</dbReference>
<feature type="transmembrane region" description="Helical" evidence="10">
    <location>
        <begin position="226"/>
        <end position="251"/>
    </location>
</feature>
<evidence type="ECO:0000256" key="2">
    <source>
        <dbReference type="ARBA" id="ARBA00022475"/>
    </source>
</evidence>
<feature type="chain" id="PRO_5012327124" evidence="11">
    <location>
        <begin position="21"/>
        <end position="617"/>
    </location>
</feature>
<proteinExistence type="evidence at transcript level"/>
<dbReference type="SUPFAM" id="SSF81321">
    <property type="entry name" value="Family A G protein-coupled receptor-like"/>
    <property type="match status" value="1"/>
</dbReference>
<dbReference type="Gene3D" id="1.20.1070.10">
    <property type="entry name" value="Rhodopsin 7-helix transmembrane proteins"/>
    <property type="match status" value="1"/>
</dbReference>
<sequence>MEGLYLLLMAIAVICPLVESQAMTMKLLTATCSRALPILNDQIRETCCSYQVSSFRGSWDTGGYYLTRHFEALKAWQCAELEGECRRRHYDYSEFTSNVYDFYCNKSMLVDRCTPELRKMYPASSPSTQYDSDSNPTRNANNTLPSEWTEIVQSIDYASLKPDESSRPCVQIAQLDSSTGGYGEFHEILTPSIPFCRMTWCGYSSPVVRNGISAYNCIPKLCRANVIILMIFVIAISIAIVCLNGLVIAVFASTESLHNGQAIYKCSLAIADMLVGIFGLPSFAWNLHRMTWEPMKIGNTVSLPDFELAQPFIDWSRVPMPGRDGYTIRLTTGAIASQFESNVGNASGCLTAISLMVSLYSLTMAGFDRCLAVWKPLKYRRDIARKLAVYSTVVIWISAVIFAILPIVTSSLGYAISSVLYVVIGKYAEIFYIVLFGVPLCVVWVTNIVVFIILRRKRRQRRELTNHRARSAHEKTNDNRLAVTLMIIVGVFTVCCLPAVILSLVFVRYREKSGAFSPHMNQVFNAVDTVTGIILMSNSLWNYFIYSGRNKDFRKASITLRGRIRNMTFSRDSSAKIQRAQKVECATNATFSPCDAASPAAAPQTHKDKKLSVQTDG</sequence>
<dbReference type="PANTHER" id="PTHR24249:SF372">
    <property type="entry name" value="G-PROTEIN COUPLED RECEPTORS FAMILY 1 PROFILE DOMAIN-CONTAINING PROTEIN"/>
    <property type="match status" value="1"/>
</dbReference>
<keyword evidence="3 10" id="KW-0812">Transmembrane</keyword>
<feature type="transmembrane region" description="Helical" evidence="10">
    <location>
        <begin position="526"/>
        <end position="546"/>
    </location>
</feature>
<keyword evidence="5" id="KW-0297">G-protein coupled receptor</keyword>
<feature type="region of interest" description="Disordered" evidence="9">
    <location>
        <begin position="122"/>
        <end position="143"/>
    </location>
</feature>
<evidence type="ECO:0000256" key="6">
    <source>
        <dbReference type="ARBA" id="ARBA00023136"/>
    </source>
</evidence>
<evidence type="ECO:0000256" key="3">
    <source>
        <dbReference type="ARBA" id="ARBA00022692"/>
    </source>
</evidence>
<dbReference type="InterPro" id="IPR000276">
    <property type="entry name" value="GPCR_Rhodpsn"/>
</dbReference>
<dbReference type="EMBL" id="KX575733">
    <property type="protein sequence ID" value="ART85726.1"/>
    <property type="molecule type" value="mRNA"/>
</dbReference>
<feature type="region of interest" description="Disordered" evidence="9">
    <location>
        <begin position="596"/>
        <end position="617"/>
    </location>
</feature>